<dbReference type="GO" id="GO:0003677">
    <property type="term" value="F:DNA binding"/>
    <property type="evidence" value="ECO:0007669"/>
    <property type="project" value="InterPro"/>
</dbReference>
<evidence type="ECO:0000313" key="3">
    <source>
        <dbReference type="Proteomes" id="UP001144805"/>
    </source>
</evidence>
<organism evidence="2 3">
    <name type="scientific">Kaistia nematophila</name>
    <dbReference type="NCBI Taxonomy" id="2994654"/>
    <lineage>
        <taxon>Bacteria</taxon>
        <taxon>Pseudomonadati</taxon>
        <taxon>Pseudomonadota</taxon>
        <taxon>Alphaproteobacteria</taxon>
        <taxon>Hyphomicrobiales</taxon>
        <taxon>Kaistiaceae</taxon>
        <taxon>Kaistia</taxon>
    </lineage>
</organism>
<dbReference type="Proteomes" id="UP001144805">
    <property type="component" value="Unassembled WGS sequence"/>
</dbReference>
<keyword evidence="3" id="KW-1185">Reference proteome</keyword>
<dbReference type="EMBL" id="JAPKNK010000001">
    <property type="protein sequence ID" value="MCX5568403.1"/>
    <property type="molecule type" value="Genomic_DNA"/>
</dbReference>
<dbReference type="Gene3D" id="1.10.10.10">
    <property type="entry name" value="Winged helix-like DNA-binding domain superfamily/Winged helix DNA-binding domain"/>
    <property type="match status" value="1"/>
</dbReference>
<dbReference type="GO" id="GO:0006355">
    <property type="term" value="P:regulation of DNA-templated transcription"/>
    <property type="evidence" value="ECO:0007669"/>
    <property type="project" value="InterPro"/>
</dbReference>
<dbReference type="RefSeq" id="WP_266337343.1">
    <property type="nucleotide sequence ID" value="NZ_JAPKNK010000001.1"/>
</dbReference>
<dbReference type="AlphaFoldDB" id="A0A9X3DZX6"/>
<feature type="domain" description="HTH luxR-type" evidence="1">
    <location>
        <begin position="310"/>
        <end position="367"/>
    </location>
</feature>
<gene>
    <name evidence="2" type="ORF">OSH07_04265</name>
</gene>
<evidence type="ECO:0000313" key="2">
    <source>
        <dbReference type="EMBL" id="MCX5568403.1"/>
    </source>
</evidence>
<evidence type="ECO:0000259" key="1">
    <source>
        <dbReference type="SMART" id="SM00421"/>
    </source>
</evidence>
<name>A0A9X3DZX6_9HYPH</name>
<reference evidence="2" key="1">
    <citation type="submission" date="2022-11" db="EMBL/GenBank/DDBJ databases">
        <title>Biodiversity and phylogenetic relationships of bacteria.</title>
        <authorList>
            <person name="Machado R.A.R."/>
            <person name="Bhat A."/>
            <person name="Loulou A."/>
            <person name="Kallel S."/>
        </authorList>
    </citation>
    <scope>NUCLEOTIDE SEQUENCE</scope>
    <source>
        <strain evidence="2">K-TC2</strain>
    </source>
</reference>
<dbReference type="InterPro" id="IPR036388">
    <property type="entry name" value="WH-like_DNA-bd_sf"/>
</dbReference>
<dbReference type="SUPFAM" id="SSF46894">
    <property type="entry name" value="C-terminal effector domain of the bipartite response regulators"/>
    <property type="match status" value="1"/>
</dbReference>
<dbReference type="InterPro" id="IPR000792">
    <property type="entry name" value="Tscrpt_reg_LuxR_C"/>
</dbReference>
<proteinExistence type="predicted"/>
<protein>
    <submittedName>
        <fullName evidence="2">LuxR family transcriptional regulator</fullName>
    </submittedName>
</protein>
<comment type="caution">
    <text evidence="2">The sequence shown here is derived from an EMBL/GenBank/DDBJ whole genome shotgun (WGS) entry which is preliminary data.</text>
</comment>
<dbReference type="InterPro" id="IPR016032">
    <property type="entry name" value="Sig_transdc_resp-reg_C-effctor"/>
</dbReference>
<dbReference type="SMART" id="SM00421">
    <property type="entry name" value="HTH_LUXR"/>
    <property type="match status" value="1"/>
</dbReference>
<sequence length="377" mass="40869">MDPTFSEVIGAIYDCVAEENLWPIALRLIGAQVDGFLTTIAVFDTTTNTARLAQLACDDEDAIAALLRHARDVPFYHLLHRMEIDEPGTLERMFALYGPDGEDVWRNGALYQNFHRKFGVANSIDMAILKRPTRIGTINISVQYPEIGKAQFDLVGQLGPHIRRAVTIHDMLQMERGQAAIFREVIDRIEHGVVIVADTMEILYANPAGELFLREEALLASQGGRLTIRFPLADAAVARAVTLGVRDEVELAGVGIDVPLGATSRPAVAHVLPLTRRSLGQPIETRAAAAIFIAAAGTVIQTAVEAVAALFGLTPAEKRVAGYVAGGMTRHDIATAQGVTQDTVKSQLSAIYDKTGTGDQRSLQSLMRELSPPVRRG</sequence>
<accession>A0A9X3DZX6</accession>